<dbReference type="InterPro" id="IPR000719">
    <property type="entry name" value="Prot_kinase_dom"/>
</dbReference>
<evidence type="ECO:0000313" key="7">
    <source>
        <dbReference type="EMBL" id="MFC1851249.1"/>
    </source>
</evidence>
<dbReference type="EMBL" id="JBHPBY010000170">
    <property type="protein sequence ID" value="MFC1851249.1"/>
    <property type="molecule type" value="Genomic_DNA"/>
</dbReference>
<dbReference type="PROSITE" id="PS00107">
    <property type="entry name" value="PROTEIN_KINASE_ATP"/>
    <property type="match status" value="1"/>
</dbReference>
<dbReference type="InterPro" id="IPR011009">
    <property type="entry name" value="Kinase-like_dom_sf"/>
</dbReference>
<feature type="repeat" description="TPR" evidence="3">
    <location>
        <begin position="1114"/>
        <end position="1147"/>
    </location>
</feature>
<feature type="repeat" description="TPR" evidence="3">
    <location>
        <begin position="1034"/>
        <end position="1067"/>
    </location>
</feature>
<feature type="domain" description="Protein kinase" evidence="6">
    <location>
        <begin position="11"/>
        <end position="338"/>
    </location>
</feature>
<reference evidence="7 8" key="1">
    <citation type="submission" date="2024-09" db="EMBL/GenBank/DDBJ databases">
        <title>Laminarin stimulates single cell rates of sulfate reduction while oxygen inhibits transcriptomic activity in coastal marine sediment.</title>
        <authorList>
            <person name="Lindsay M."/>
            <person name="Orcutt B."/>
            <person name="Emerson D."/>
            <person name="Stepanauskas R."/>
            <person name="D'Angelo T."/>
        </authorList>
    </citation>
    <scope>NUCLEOTIDE SEQUENCE [LARGE SCALE GENOMIC DNA]</scope>
    <source>
        <strain evidence="7">SAG AM-311-K15</strain>
    </source>
</reference>
<keyword evidence="1 4" id="KW-0547">Nucleotide-binding</keyword>
<evidence type="ECO:0000313" key="8">
    <source>
        <dbReference type="Proteomes" id="UP001594351"/>
    </source>
</evidence>
<dbReference type="SMART" id="SM00220">
    <property type="entry name" value="S_TKc"/>
    <property type="match status" value="1"/>
</dbReference>
<dbReference type="Gene3D" id="3.40.50.300">
    <property type="entry name" value="P-loop containing nucleotide triphosphate hydrolases"/>
    <property type="match status" value="1"/>
</dbReference>
<evidence type="ECO:0000256" key="5">
    <source>
        <dbReference type="SAM" id="MobiDB-lite"/>
    </source>
</evidence>
<evidence type="ECO:0000256" key="3">
    <source>
        <dbReference type="PROSITE-ProRule" id="PRU00339"/>
    </source>
</evidence>
<evidence type="ECO:0000256" key="2">
    <source>
        <dbReference type="ARBA" id="ARBA00022840"/>
    </source>
</evidence>
<dbReference type="Pfam" id="PF00069">
    <property type="entry name" value="Pkinase"/>
    <property type="match status" value="2"/>
</dbReference>
<evidence type="ECO:0000259" key="6">
    <source>
        <dbReference type="PROSITE" id="PS50011"/>
    </source>
</evidence>
<dbReference type="PANTHER" id="PTHR16305:SF28">
    <property type="entry name" value="GUANYLATE CYCLASE DOMAIN-CONTAINING PROTEIN"/>
    <property type="match status" value="1"/>
</dbReference>
<feature type="binding site" evidence="4">
    <location>
        <position position="40"/>
    </location>
    <ligand>
        <name>ATP</name>
        <dbReference type="ChEBI" id="CHEBI:30616"/>
    </ligand>
</feature>
<dbReference type="Gene3D" id="1.10.510.10">
    <property type="entry name" value="Transferase(Phosphotransferase) domain 1"/>
    <property type="match status" value="2"/>
</dbReference>
<evidence type="ECO:0000256" key="4">
    <source>
        <dbReference type="PROSITE-ProRule" id="PRU10141"/>
    </source>
</evidence>
<dbReference type="PROSITE" id="PS50005">
    <property type="entry name" value="TPR"/>
    <property type="match status" value="5"/>
</dbReference>
<dbReference type="Proteomes" id="UP001594351">
    <property type="component" value="Unassembled WGS sequence"/>
</dbReference>
<dbReference type="PROSITE" id="PS50011">
    <property type="entry name" value="PROTEIN_KINASE_DOM"/>
    <property type="match status" value="1"/>
</dbReference>
<dbReference type="InterPro" id="IPR019734">
    <property type="entry name" value="TPR_rpt"/>
</dbReference>
<dbReference type="SMART" id="SM00028">
    <property type="entry name" value="TPR"/>
    <property type="match status" value="9"/>
</dbReference>
<feature type="repeat" description="TPR" evidence="3">
    <location>
        <begin position="1074"/>
        <end position="1107"/>
    </location>
</feature>
<feature type="region of interest" description="Disordered" evidence="5">
    <location>
        <begin position="138"/>
        <end position="158"/>
    </location>
</feature>
<dbReference type="SMART" id="SM00382">
    <property type="entry name" value="AAA"/>
    <property type="match status" value="1"/>
</dbReference>
<dbReference type="InterPro" id="IPR008271">
    <property type="entry name" value="Ser/Thr_kinase_AS"/>
</dbReference>
<dbReference type="Gene3D" id="1.25.40.10">
    <property type="entry name" value="Tetratricopeptide repeat domain"/>
    <property type="match status" value="2"/>
</dbReference>
<dbReference type="SUPFAM" id="SSF48452">
    <property type="entry name" value="TPR-like"/>
    <property type="match status" value="3"/>
</dbReference>
<dbReference type="PANTHER" id="PTHR16305">
    <property type="entry name" value="TESTICULAR SOLUBLE ADENYLYL CYCLASE"/>
    <property type="match status" value="1"/>
</dbReference>
<dbReference type="InterPro" id="IPR041664">
    <property type="entry name" value="AAA_16"/>
</dbReference>
<gene>
    <name evidence="7" type="ORF">ACFL27_13720</name>
</gene>
<sequence>MNIGPRNIGPYSVLEVLGRGGMGIVYRAQHRETSSIVALKTIGIIDEIQIEAIRREIRALARISHPGIVTIIDEGLQRGLPWYAMEFVDGLNLRKYFVQIYKYAPQYQNTFDHDIISNDVWWTTNLLIRKPGREHASLPEPALLPPHKTGSATGRIQPASSENAENELAQVMTVIRKLCAPLAFLHGEGIIHGDLKPENIMITKDGNPVLVDFGLMNRFSGEEGRETLNVQQADAGTVKYMAPEQFKGDFVDARTDLYALGCIFYELLVGLPPSLDLDHYQVILAHMDDIMPPLIKPSHFRSEIAPEIDELVCRLLAKEPRKRVGHADAVATTLAQFTSDEIVVENLKPKAYLYRSRFNGRDMQLAKLKEYGQRLEKGTGGIVLVGGESGVGKTRLVMEFGHEMARDRIQVITGECTDRAGQSLEAFQKPLQKIANRCQERGLSETEILLGKRGKVLALYEPSLKNLPGQDKYPDPVSLNPDEARLRLFSYLSKTLNELALGGPVVLIIDDLHWADELTLEYFEFVLRTYQLSRSSILFLGTYRSEEVSARFQNVLDRKGIDLIELARLDEQAVRAMVGDMLAMHPPPQHFCNYLCHHSEGIPFFVSEYLRTAVDEGLLVRDNQGNWKISMETATGFASEELFNTLTLPLSLIGLLQRRQANLSERARSIIKIAAIIGRKVNLLLLWELSQLDDIGFTDTIEELLRHQIFEQIGSGLVRFVHDKIREVSLSQLDGPEKQMLHRLVAEGIETLSVLNRETYLAELGKHWELAGEKEKARTCLLAAARITRDHLDYHEAERLYHAYLRLVIGETEESLIARAEYGDILEGIGRYDAALDEYTRIYTQTDHDLIRASCLRKKAAILGMKENVTDARQTYLEALRLSETFPLEQVQILNDLVYFIGNLQGNVQEAKQLCQRALDLVLSQGTLTLPAHDNHPETLKQSKPESEIQKIMAQTLRRFGLVYWLLGSLDRALEYYQLSLNISERIQDVRGIGSTQGQMGIIYAQQGDQNHALEYLQKYLTINQEIGNRRSIASASGNIGLVYLEYGDITQALEFLQQSLTIFQEIGDKPNIGMASSNIGLVYYDCGDLDSALECYERSLQIAEEIDYKRGIGSTSCNLGKIFITRGDPDRALEFFQKSLKISQEISDKTSEAEVLLELSEAYRLMGDLTRAFHYNSRAMELCQEMGDEKRIVDCLCFRAEAETDGKAFSAARASLARAAVLSEQQKSGEYSWCIPLTRVRLAIAELKRIPAELRSKKQDRLIAVARKLVDESLQTHRMFFKIYAFLLMGMALEAKQASEVALIFFEEALTRAQKHGYSMLERQIMTEMDTCTTPNEEW</sequence>
<feature type="repeat" description="TPR" evidence="3">
    <location>
        <begin position="994"/>
        <end position="1027"/>
    </location>
</feature>
<dbReference type="InterPro" id="IPR017441">
    <property type="entry name" value="Protein_kinase_ATP_BS"/>
</dbReference>
<dbReference type="InterPro" id="IPR003593">
    <property type="entry name" value="AAA+_ATPase"/>
</dbReference>
<dbReference type="Pfam" id="PF13432">
    <property type="entry name" value="TPR_16"/>
    <property type="match status" value="1"/>
</dbReference>
<evidence type="ECO:0000256" key="1">
    <source>
        <dbReference type="ARBA" id="ARBA00022741"/>
    </source>
</evidence>
<comment type="caution">
    <text evidence="7">The sequence shown here is derived from an EMBL/GenBank/DDBJ whole genome shotgun (WGS) entry which is preliminary data.</text>
</comment>
<dbReference type="InterPro" id="IPR027417">
    <property type="entry name" value="P-loop_NTPase"/>
</dbReference>
<dbReference type="SUPFAM" id="SSF52540">
    <property type="entry name" value="P-loop containing nucleoside triphosphate hydrolases"/>
    <property type="match status" value="1"/>
</dbReference>
<keyword evidence="8" id="KW-1185">Reference proteome</keyword>
<feature type="repeat" description="TPR" evidence="3">
    <location>
        <begin position="954"/>
        <end position="987"/>
    </location>
</feature>
<dbReference type="SUPFAM" id="SSF56112">
    <property type="entry name" value="Protein kinase-like (PK-like)"/>
    <property type="match status" value="1"/>
</dbReference>
<dbReference type="Pfam" id="PF13424">
    <property type="entry name" value="TPR_12"/>
    <property type="match status" value="2"/>
</dbReference>
<keyword evidence="3" id="KW-0802">TPR repeat</keyword>
<dbReference type="InterPro" id="IPR011990">
    <property type="entry name" value="TPR-like_helical_dom_sf"/>
</dbReference>
<keyword evidence="2 4" id="KW-0067">ATP-binding</keyword>
<dbReference type="Pfam" id="PF13191">
    <property type="entry name" value="AAA_16"/>
    <property type="match status" value="1"/>
</dbReference>
<dbReference type="CDD" id="cd14014">
    <property type="entry name" value="STKc_PknB_like"/>
    <property type="match status" value="1"/>
</dbReference>
<protein>
    <submittedName>
        <fullName evidence="7">Tetratricopeptide repeat protein</fullName>
    </submittedName>
</protein>
<proteinExistence type="predicted"/>
<name>A0ABV6YYI8_UNCC1</name>
<accession>A0ABV6YYI8</accession>
<organism evidence="7 8">
    <name type="scientific">candidate division CSSED10-310 bacterium</name>
    <dbReference type="NCBI Taxonomy" id="2855610"/>
    <lineage>
        <taxon>Bacteria</taxon>
        <taxon>Bacteria division CSSED10-310</taxon>
    </lineage>
</organism>
<dbReference type="PROSITE" id="PS00108">
    <property type="entry name" value="PROTEIN_KINASE_ST"/>
    <property type="match status" value="1"/>
</dbReference>